<keyword evidence="3" id="KW-1185">Reference proteome</keyword>
<gene>
    <name evidence="2" type="ORF">BV898_02554</name>
</gene>
<evidence type="ECO:0000313" key="3">
    <source>
        <dbReference type="Proteomes" id="UP000192578"/>
    </source>
</evidence>
<dbReference type="AlphaFoldDB" id="A0A1W0X7Z1"/>
<dbReference type="OrthoDB" id="10539691at2759"/>
<evidence type="ECO:0008006" key="4">
    <source>
        <dbReference type="Google" id="ProtNLM"/>
    </source>
</evidence>
<sequence length="157" mass="16900">MASRFFTLGCVTFAAFVAATNGCTPPFSQPCQSVTCPYGQTCQSDISYYCDNIIGGFCKAVAVCTRDGTVPNPCKGYNGCPSGTTCVRVPNSCKDNTPCTFKRQCNANVRPGSCRRSTKSSLPQVTSCSNSCENDHFCEIGAKCCFVNYLNRSYCLT</sequence>
<organism evidence="2 3">
    <name type="scientific">Hypsibius exemplaris</name>
    <name type="common">Freshwater tardigrade</name>
    <dbReference type="NCBI Taxonomy" id="2072580"/>
    <lineage>
        <taxon>Eukaryota</taxon>
        <taxon>Metazoa</taxon>
        <taxon>Ecdysozoa</taxon>
        <taxon>Tardigrada</taxon>
        <taxon>Eutardigrada</taxon>
        <taxon>Parachela</taxon>
        <taxon>Hypsibioidea</taxon>
        <taxon>Hypsibiidae</taxon>
        <taxon>Hypsibius</taxon>
    </lineage>
</organism>
<dbReference type="EMBL" id="MTYJ01000011">
    <property type="protein sequence ID" value="OQV23432.1"/>
    <property type="molecule type" value="Genomic_DNA"/>
</dbReference>
<reference evidence="3" key="1">
    <citation type="submission" date="2017-01" db="EMBL/GenBank/DDBJ databases">
        <title>Comparative genomics of anhydrobiosis in the tardigrade Hypsibius dujardini.</title>
        <authorList>
            <person name="Yoshida Y."/>
            <person name="Koutsovoulos G."/>
            <person name="Laetsch D."/>
            <person name="Stevens L."/>
            <person name="Kumar S."/>
            <person name="Horikawa D."/>
            <person name="Ishino K."/>
            <person name="Komine S."/>
            <person name="Tomita M."/>
            <person name="Blaxter M."/>
            <person name="Arakawa K."/>
        </authorList>
    </citation>
    <scope>NUCLEOTIDE SEQUENCE [LARGE SCALE GENOMIC DNA]</scope>
    <source>
        <strain evidence="3">Z151</strain>
    </source>
</reference>
<proteinExistence type="predicted"/>
<feature type="chain" id="PRO_5012596637" description="WAP domain-containing protein" evidence="1">
    <location>
        <begin position="23"/>
        <end position="157"/>
    </location>
</feature>
<evidence type="ECO:0000256" key="1">
    <source>
        <dbReference type="SAM" id="SignalP"/>
    </source>
</evidence>
<comment type="caution">
    <text evidence="2">The sequence shown here is derived from an EMBL/GenBank/DDBJ whole genome shotgun (WGS) entry which is preliminary data.</text>
</comment>
<name>A0A1W0X7Z1_HYPEX</name>
<accession>A0A1W0X7Z1</accession>
<feature type="signal peptide" evidence="1">
    <location>
        <begin position="1"/>
        <end position="22"/>
    </location>
</feature>
<evidence type="ECO:0000313" key="2">
    <source>
        <dbReference type="EMBL" id="OQV23432.1"/>
    </source>
</evidence>
<protein>
    <recommendedName>
        <fullName evidence="4">WAP domain-containing protein</fullName>
    </recommendedName>
</protein>
<dbReference type="Proteomes" id="UP000192578">
    <property type="component" value="Unassembled WGS sequence"/>
</dbReference>
<keyword evidence="1" id="KW-0732">Signal</keyword>